<reference evidence="2" key="1">
    <citation type="submission" date="2021-02" db="EMBL/GenBank/DDBJ databases">
        <authorList>
            <person name="Nowell W R."/>
        </authorList>
    </citation>
    <scope>NUCLEOTIDE SEQUENCE</scope>
</reference>
<dbReference type="AlphaFoldDB" id="A0A813SG22"/>
<protein>
    <recommendedName>
        <fullName evidence="1">F-box domain-containing protein</fullName>
    </recommendedName>
</protein>
<comment type="caution">
    <text evidence="2">The sequence shown here is derived from an EMBL/GenBank/DDBJ whole genome shotgun (WGS) entry which is preliminary data.</text>
</comment>
<accession>A0A813SG22</accession>
<evidence type="ECO:0000313" key="3">
    <source>
        <dbReference type="Proteomes" id="UP000663891"/>
    </source>
</evidence>
<feature type="domain" description="F-box" evidence="1">
    <location>
        <begin position="5"/>
        <end position="67"/>
    </location>
</feature>
<dbReference type="PROSITE" id="PS50181">
    <property type="entry name" value="FBOX"/>
    <property type="match status" value="1"/>
</dbReference>
<evidence type="ECO:0000259" key="1">
    <source>
        <dbReference type="PROSITE" id="PS50181"/>
    </source>
</evidence>
<name>A0A813SG22_9BILA</name>
<organism evidence="2 3">
    <name type="scientific">Adineta steineri</name>
    <dbReference type="NCBI Taxonomy" id="433720"/>
    <lineage>
        <taxon>Eukaryota</taxon>
        <taxon>Metazoa</taxon>
        <taxon>Spiralia</taxon>
        <taxon>Gnathifera</taxon>
        <taxon>Rotifera</taxon>
        <taxon>Eurotatoria</taxon>
        <taxon>Bdelloidea</taxon>
        <taxon>Adinetida</taxon>
        <taxon>Adinetidae</taxon>
        <taxon>Adineta</taxon>
    </lineage>
</organism>
<dbReference type="EMBL" id="CAJNON010000020">
    <property type="protein sequence ID" value="CAF0795794.1"/>
    <property type="molecule type" value="Genomic_DNA"/>
</dbReference>
<evidence type="ECO:0000313" key="2">
    <source>
        <dbReference type="EMBL" id="CAF0795794.1"/>
    </source>
</evidence>
<dbReference type="InterPro" id="IPR036047">
    <property type="entry name" value="F-box-like_dom_sf"/>
</dbReference>
<dbReference type="Proteomes" id="UP000663891">
    <property type="component" value="Unassembled WGS sequence"/>
</dbReference>
<sequence length="326" mass="39147">MNNNLSCLEDLPNEILCDILKYLDGSDLFQAIHNLNFRFNALIRSLQYLCLTLLKFHPYETNYYKNLMPNIYTLKLGYKANINLNDFPNIRRLEFLVPSYEQLKQLESNVCYYLEYLSIGYKHILFSNELPNLCKKIFSNGFPYLKSCDLFEPKIIYIPLTSIKSVELHFLRVDHITFSTYQTILLTCPNLYFLQFTIYFPWKEACFIKEHLNLQRLIIKFEDIVSLDNNFHINDYISCVPALRQLIIYQMNYAFNIKKYLKYDWFALIINQHLPLLQQFQFHLSFIGTKKSFQFDNKSILNHMIENFKNIHNNRYRSKLNFNILQ</sequence>
<gene>
    <name evidence="2" type="ORF">VCS650_LOCUS3741</name>
</gene>
<dbReference type="OrthoDB" id="5345779at2759"/>
<dbReference type="InterPro" id="IPR001810">
    <property type="entry name" value="F-box_dom"/>
</dbReference>
<proteinExistence type="predicted"/>
<dbReference type="SUPFAM" id="SSF81383">
    <property type="entry name" value="F-box domain"/>
    <property type="match status" value="1"/>
</dbReference>
<dbReference type="CDD" id="cd09917">
    <property type="entry name" value="F-box_SF"/>
    <property type="match status" value="1"/>
</dbReference>